<protein>
    <submittedName>
        <fullName evidence="1">Uncharacterized protein</fullName>
    </submittedName>
</protein>
<reference evidence="2" key="1">
    <citation type="journal article" date="2019" name="Int. J. Syst. Evol. Microbiol.">
        <title>The Global Catalogue of Microorganisms (GCM) 10K type strain sequencing project: providing services to taxonomists for standard genome sequencing and annotation.</title>
        <authorList>
            <consortium name="The Broad Institute Genomics Platform"/>
            <consortium name="The Broad Institute Genome Sequencing Center for Infectious Disease"/>
            <person name="Wu L."/>
            <person name="Ma J."/>
        </authorList>
    </citation>
    <scope>NUCLEOTIDE SEQUENCE [LARGE SCALE GENOMIC DNA]</scope>
    <source>
        <strain evidence="2">JCM 17839</strain>
    </source>
</reference>
<name>A0ABP8P2W6_9MICO</name>
<accession>A0ABP8P2W6</accession>
<comment type="caution">
    <text evidence="1">The sequence shown here is derived from an EMBL/GenBank/DDBJ whole genome shotgun (WGS) entry which is preliminary data.</text>
</comment>
<organism evidence="1 2">
    <name type="scientific">Microbacterium panaciterrae</name>
    <dbReference type="NCBI Taxonomy" id="985759"/>
    <lineage>
        <taxon>Bacteria</taxon>
        <taxon>Bacillati</taxon>
        <taxon>Actinomycetota</taxon>
        <taxon>Actinomycetes</taxon>
        <taxon>Micrococcales</taxon>
        <taxon>Microbacteriaceae</taxon>
        <taxon>Microbacterium</taxon>
    </lineage>
</organism>
<evidence type="ECO:0000313" key="1">
    <source>
        <dbReference type="EMBL" id="GAA4478649.1"/>
    </source>
</evidence>
<evidence type="ECO:0000313" key="2">
    <source>
        <dbReference type="Proteomes" id="UP001500731"/>
    </source>
</evidence>
<sequence>MMPEITSAIEQRRTAVYPPIDVDPDFYIPARRESRVRRFLRAVSGRPRPAAG</sequence>
<proteinExistence type="predicted"/>
<dbReference type="Proteomes" id="UP001500731">
    <property type="component" value="Unassembled WGS sequence"/>
</dbReference>
<dbReference type="EMBL" id="BAABGP010000003">
    <property type="protein sequence ID" value="GAA4478649.1"/>
    <property type="molecule type" value="Genomic_DNA"/>
</dbReference>
<keyword evidence="2" id="KW-1185">Reference proteome</keyword>
<gene>
    <name evidence="1" type="ORF">GCM10023171_03020</name>
</gene>